<dbReference type="Proteomes" id="UP000186341">
    <property type="component" value="Unassembled WGS sequence"/>
</dbReference>
<protein>
    <submittedName>
        <fullName evidence="1">Uncharacterized protein</fullName>
    </submittedName>
</protein>
<dbReference type="RefSeq" id="WP_075819949.1">
    <property type="nucleotide sequence ID" value="NZ_MPJW01000152.1"/>
</dbReference>
<reference evidence="1 2" key="1">
    <citation type="submission" date="2016-11" db="EMBL/GenBank/DDBJ databases">
        <title>Description of two novel members of the family Erysipelotrichaceae: Ileibacterium lipovorans gen. nov., sp. nov. and Dubosiella newyorkensis, gen. nov., sp. nov.</title>
        <authorList>
            <person name="Cox L.M."/>
            <person name="Sohn J."/>
            <person name="Tyrrell K.L."/>
            <person name="Citron D.M."/>
            <person name="Lawson P.A."/>
            <person name="Patel N.B."/>
            <person name="Iizumi T."/>
            <person name="Perez-Perez G.I."/>
            <person name="Goldstein E.J."/>
            <person name="Blaser M.J."/>
        </authorList>
    </citation>
    <scope>NUCLEOTIDE SEQUENCE [LARGE SCALE GENOMIC DNA]</scope>
    <source>
        <strain evidence="1 2">NYU-BL-A3</strain>
    </source>
</reference>
<evidence type="ECO:0000313" key="1">
    <source>
        <dbReference type="EMBL" id="OLU38758.1"/>
    </source>
</evidence>
<organism evidence="1 2">
    <name type="scientific">Ileibacterium valens</name>
    <dbReference type="NCBI Taxonomy" id="1862668"/>
    <lineage>
        <taxon>Bacteria</taxon>
        <taxon>Bacillati</taxon>
        <taxon>Bacillota</taxon>
        <taxon>Erysipelotrichia</taxon>
        <taxon>Erysipelotrichales</taxon>
        <taxon>Erysipelotrichaceae</taxon>
        <taxon>Ileibacterium</taxon>
    </lineage>
</organism>
<evidence type="ECO:0000313" key="2">
    <source>
        <dbReference type="Proteomes" id="UP000186341"/>
    </source>
</evidence>
<sequence length="76" mass="8757">MDDQKKEIENPKPKKLIKMIQNSVKNDGILQIRAKDTVFLITGSDLYITVYNPDPIRDLIKALADSEGLFLRKREL</sequence>
<dbReference type="GeneID" id="82204086"/>
<dbReference type="AlphaFoldDB" id="A0A1U7NF72"/>
<dbReference type="EMBL" id="MPJW01000152">
    <property type="protein sequence ID" value="OLU38758.1"/>
    <property type="molecule type" value="Genomic_DNA"/>
</dbReference>
<keyword evidence="2" id="KW-1185">Reference proteome</keyword>
<gene>
    <name evidence="1" type="ORF">BO222_07855</name>
</gene>
<accession>A0A1U7NF72</accession>
<proteinExistence type="predicted"/>
<name>A0A1U7NF72_9FIRM</name>
<comment type="caution">
    <text evidence="1">The sequence shown here is derived from an EMBL/GenBank/DDBJ whole genome shotgun (WGS) entry which is preliminary data.</text>
</comment>